<dbReference type="PROSITE" id="PS51462">
    <property type="entry name" value="NUDIX"/>
    <property type="match status" value="1"/>
</dbReference>
<dbReference type="GO" id="GO:0005829">
    <property type="term" value="C:cytosol"/>
    <property type="evidence" value="ECO:0007669"/>
    <property type="project" value="TreeGrafter"/>
</dbReference>
<comment type="cofactor">
    <cofactor evidence="2">
        <name>Zn(2+)</name>
        <dbReference type="ChEBI" id="CHEBI:29105"/>
    </cofactor>
</comment>
<keyword evidence="5" id="KW-0479">Metal-binding</keyword>
<keyword evidence="7" id="KW-0460">Magnesium</keyword>
<name>A0A7S0NMT6_9EUKA</name>
<evidence type="ECO:0000256" key="3">
    <source>
        <dbReference type="ARBA" id="ARBA00009595"/>
    </source>
</evidence>
<dbReference type="SUPFAM" id="SSF55811">
    <property type="entry name" value="Nudix"/>
    <property type="match status" value="1"/>
</dbReference>
<dbReference type="NCBIfam" id="NF001299">
    <property type="entry name" value="PRK00241.1"/>
    <property type="match status" value="1"/>
</dbReference>
<organism evidence="11">
    <name type="scientific">Calcidiscus leptoporus</name>
    <dbReference type="NCBI Taxonomy" id="127549"/>
    <lineage>
        <taxon>Eukaryota</taxon>
        <taxon>Haptista</taxon>
        <taxon>Haptophyta</taxon>
        <taxon>Prymnesiophyceae</taxon>
        <taxon>Coccolithales</taxon>
        <taxon>Calcidiscaceae</taxon>
        <taxon>Calcidiscus</taxon>
    </lineage>
</organism>
<evidence type="ECO:0000256" key="2">
    <source>
        <dbReference type="ARBA" id="ARBA00001947"/>
    </source>
</evidence>
<evidence type="ECO:0000256" key="4">
    <source>
        <dbReference type="ARBA" id="ARBA00012381"/>
    </source>
</evidence>
<dbReference type="GO" id="GO:0005777">
    <property type="term" value="C:peroxisome"/>
    <property type="evidence" value="ECO:0007669"/>
    <property type="project" value="TreeGrafter"/>
</dbReference>
<dbReference type="GO" id="GO:0019677">
    <property type="term" value="P:NAD+ catabolic process"/>
    <property type="evidence" value="ECO:0007669"/>
    <property type="project" value="TreeGrafter"/>
</dbReference>
<dbReference type="PROSITE" id="PS00893">
    <property type="entry name" value="NUDIX_BOX"/>
    <property type="match status" value="1"/>
</dbReference>
<dbReference type="Pfam" id="PF00293">
    <property type="entry name" value="NUDIX"/>
    <property type="match status" value="1"/>
</dbReference>
<accession>A0A7S0NMT6</accession>
<dbReference type="GO" id="GO:0035529">
    <property type="term" value="F:NADH pyrophosphatase activity"/>
    <property type="evidence" value="ECO:0007669"/>
    <property type="project" value="TreeGrafter"/>
</dbReference>
<dbReference type="PANTHER" id="PTHR42904:SF6">
    <property type="entry name" value="NAD-CAPPED RNA HYDROLASE NUDT12"/>
    <property type="match status" value="1"/>
</dbReference>
<evidence type="ECO:0000256" key="5">
    <source>
        <dbReference type="ARBA" id="ARBA00022723"/>
    </source>
</evidence>
<feature type="domain" description="Nudix hydrolase" evidence="10">
    <location>
        <begin position="44"/>
        <end position="173"/>
    </location>
</feature>
<dbReference type="InterPro" id="IPR049734">
    <property type="entry name" value="NudC-like_C"/>
</dbReference>
<evidence type="ECO:0000256" key="8">
    <source>
        <dbReference type="ARBA" id="ARBA00023027"/>
    </source>
</evidence>
<evidence type="ECO:0000256" key="7">
    <source>
        <dbReference type="ARBA" id="ARBA00022842"/>
    </source>
</evidence>
<dbReference type="AlphaFoldDB" id="A0A7S0NMT6"/>
<dbReference type="InterPro" id="IPR050241">
    <property type="entry name" value="NAD-cap_RNA_hydrolase_NudC"/>
</dbReference>
<evidence type="ECO:0000256" key="6">
    <source>
        <dbReference type="ARBA" id="ARBA00022801"/>
    </source>
</evidence>
<comment type="catalytic activity">
    <reaction evidence="9">
        <text>a 5'-end NAD(+)-phospho-ribonucleoside in mRNA + H2O = a 5'-end phospho-adenosine-phospho-ribonucleoside in mRNA + beta-nicotinamide D-ribonucleotide + 2 H(+)</text>
        <dbReference type="Rhea" id="RHEA:60876"/>
        <dbReference type="Rhea" id="RHEA-COMP:15698"/>
        <dbReference type="Rhea" id="RHEA-COMP:15719"/>
        <dbReference type="ChEBI" id="CHEBI:14649"/>
        <dbReference type="ChEBI" id="CHEBI:15377"/>
        <dbReference type="ChEBI" id="CHEBI:15378"/>
        <dbReference type="ChEBI" id="CHEBI:144029"/>
        <dbReference type="ChEBI" id="CHEBI:144051"/>
    </reaction>
    <physiologicalReaction direction="left-to-right" evidence="9">
        <dbReference type="Rhea" id="RHEA:60877"/>
    </physiologicalReaction>
</comment>
<dbReference type="GO" id="GO:0006742">
    <property type="term" value="P:NADP+ catabolic process"/>
    <property type="evidence" value="ECO:0007669"/>
    <property type="project" value="TreeGrafter"/>
</dbReference>
<evidence type="ECO:0000259" key="10">
    <source>
        <dbReference type="PROSITE" id="PS51462"/>
    </source>
</evidence>
<proteinExistence type="inferred from homology"/>
<dbReference type="PANTHER" id="PTHR42904">
    <property type="entry name" value="NUDIX HYDROLASE, NUDC SUBFAMILY"/>
    <property type="match status" value="1"/>
</dbReference>
<keyword evidence="8" id="KW-0520">NAD</keyword>
<dbReference type="InterPro" id="IPR015797">
    <property type="entry name" value="NUDIX_hydrolase-like_dom_sf"/>
</dbReference>
<dbReference type="EC" id="3.6.1.22" evidence="4"/>
<dbReference type="Gene3D" id="3.90.79.10">
    <property type="entry name" value="Nucleoside Triphosphate Pyrophosphohydrolase"/>
    <property type="match status" value="1"/>
</dbReference>
<comment type="cofactor">
    <cofactor evidence="1">
        <name>Mg(2+)</name>
        <dbReference type="ChEBI" id="CHEBI:18420"/>
    </cofactor>
</comment>
<dbReference type="EMBL" id="HBER01001614">
    <property type="protein sequence ID" value="CAD8523833.1"/>
    <property type="molecule type" value="Transcribed_RNA"/>
</dbReference>
<dbReference type="GO" id="GO:0046872">
    <property type="term" value="F:metal ion binding"/>
    <property type="evidence" value="ECO:0007669"/>
    <property type="project" value="UniProtKB-KW"/>
</dbReference>
<dbReference type="InterPro" id="IPR020084">
    <property type="entry name" value="NUDIX_hydrolase_CS"/>
</dbReference>
<evidence type="ECO:0000256" key="1">
    <source>
        <dbReference type="ARBA" id="ARBA00001946"/>
    </source>
</evidence>
<protein>
    <recommendedName>
        <fullName evidence="4">NAD(+) diphosphatase</fullName>
        <ecNumber evidence="4">3.6.1.22</ecNumber>
    </recommendedName>
</protein>
<comment type="similarity">
    <text evidence="3">Belongs to the Nudix hydrolase family. NudC subfamily.</text>
</comment>
<reference evidence="11" key="1">
    <citation type="submission" date="2021-01" db="EMBL/GenBank/DDBJ databases">
        <authorList>
            <person name="Corre E."/>
            <person name="Pelletier E."/>
            <person name="Niang G."/>
            <person name="Scheremetjew M."/>
            <person name="Finn R."/>
            <person name="Kale V."/>
            <person name="Holt S."/>
            <person name="Cochrane G."/>
            <person name="Meng A."/>
            <person name="Brown T."/>
            <person name="Cohen L."/>
        </authorList>
    </citation>
    <scope>NUCLEOTIDE SEQUENCE</scope>
    <source>
        <strain evidence="11">RCC1130</strain>
    </source>
</reference>
<gene>
    <name evidence="11" type="ORF">CLEP1334_LOCUS850</name>
</gene>
<evidence type="ECO:0000256" key="9">
    <source>
        <dbReference type="ARBA" id="ARBA00023679"/>
    </source>
</evidence>
<keyword evidence="6" id="KW-0378">Hydrolase</keyword>
<dbReference type="CDD" id="cd03429">
    <property type="entry name" value="NUDIX_NADH_pyrophosphatase_Nudt13"/>
    <property type="match status" value="1"/>
</dbReference>
<sequence>MLTQVVAPSRPCVCPLLPQCGGATEAKRSGMIRQCTSCGSRHRPRLDAAIIVLVTDSQGRCLLGRKGAWPEGRYSTLSGFLDFGETLEECLVREVREEAGVSVDRASIRYVASHPWLFPCSLMVGFIAQAETIDVGDGDDELADVRWFEREEVASCVAAAAEAPNFHVPSKVSLANTIIRKWLLETESS</sequence>
<dbReference type="InterPro" id="IPR000086">
    <property type="entry name" value="NUDIX_hydrolase_dom"/>
</dbReference>
<evidence type="ECO:0000313" key="11">
    <source>
        <dbReference type="EMBL" id="CAD8523833.1"/>
    </source>
</evidence>